<gene>
    <name evidence="1" type="ORF">SAMN04488563_7031</name>
</gene>
<dbReference type="EMBL" id="LT629791">
    <property type="protein sequence ID" value="SDU87834.1"/>
    <property type="molecule type" value="Genomic_DNA"/>
</dbReference>
<dbReference type="AlphaFoldDB" id="A0A1H2M3X5"/>
<name>A0A1H2M3X5_9ACTN</name>
<keyword evidence="2" id="KW-1185">Reference proteome</keyword>
<reference evidence="2" key="1">
    <citation type="submission" date="2016-10" db="EMBL/GenBank/DDBJ databases">
        <authorList>
            <person name="Varghese N."/>
            <person name="Submissions S."/>
        </authorList>
    </citation>
    <scope>NUCLEOTIDE SEQUENCE [LARGE SCALE GENOMIC DNA]</scope>
    <source>
        <strain evidence="2">DSM 45079</strain>
    </source>
</reference>
<dbReference type="OrthoDB" id="3691767at2"/>
<dbReference type="InterPro" id="IPR027417">
    <property type="entry name" value="P-loop_NTPase"/>
</dbReference>
<dbReference type="GO" id="GO:0016301">
    <property type="term" value="F:kinase activity"/>
    <property type="evidence" value="ECO:0007669"/>
    <property type="project" value="UniProtKB-KW"/>
</dbReference>
<organism evidence="1 2">
    <name type="scientific">Jiangella alkaliphila</name>
    <dbReference type="NCBI Taxonomy" id="419479"/>
    <lineage>
        <taxon>Bacteria</taxon>
        <taxon>Bacillati</taxon>
        <taxon>Actinomycetota</taxon>
        <taxon>Actinomycetes</taxon>
        <taxon>Jiangellales</taxon>
        <taxon>Jiangellaceae</taxon>
        <taxon>Jiangella</taxon>
    </lineage>
</organism>
<protein>
    <submittedName>
        <fullName evidence="1">Uridine kinase</fullName>
    </submittedName>
</protein>
<dbReference type="SUPFAM" id="SSF52540">
    <property type="entry name" value="P-loop containing nucleoside triphosphate hydrolases"/>
    <property type="match status" value="1"/>
</dbReference>
<dbReference type="Proteomes" id="UP000182977">
    <property type="component" value="Chromosome I"/>
</dbReference>
<proteinExistence type="predicted"/>
<accession>A0A1H2M3X5</accession>
<evidence type="ECO:0000313" key="2">
    <source>
        <dbReference type="Proteomes" id="UP000182977"/>
    </source>
</evidence>
<keyword evidence="1" id="KW-0418">Kinase</keyword>
<sequence>MTDCAPVHRVVLLAGPSGSGKSRLARESGLPVLNLDHFYRDGDDPDMPRHPELGIVDWDDPRAWDAERAVDTLVQLCRTGSAQIPVYDIAHDRTVGTELFTVGDVPVFVAEGLFAADIVDACRARGILADAIVLRRKPWKNFLRRLTRDLAEHRKPPLTLLRRGRELMRTEQAIVDRQLGLGARPADAEDARNAIRDAADAPSGMP</sequence>
<dbReference type="STRING" id="419479.SAMN04488563_7031"/>
<dbReference type="Gene3D" id="3.40.50.300">
    <property type="entry name" value="P-loop containing nucleotide triphosphate hydrolases"/>
    <property type="match status" value="1"/>
</dbReference>
<keyword evidence="1" id="KW-0808">Transferase</keyword>
<evidence type="ECO:0000313" key="1">
    <source>
        <dbReference type="EMBL" id="SDU87834.1"/>
    </source>
</evidence>